<dbReference type="Proteomes" id="UP001162131">
    <property type="component" value="Unassembled WGS sequence"/>
</dbReference>
<reference evidence="4" key="1">
    <citation type="submission" date="2021-09" db="EMBL/GenBank/DDBJ databases">
        <authorList>
            <consortium name="AG Swart"/>
            <person name="Singh M."/>
            <person name="Singh A."/>
            <person name="Seah K."/>
            <person name="Emmerich C."/>
        </authorList>
    </citation>
    <scope>NUCLEOTIDE SEQUENCE</scope>
    <source>
        <strain evidence="4">ATCC30299</strain>
    </source>
</reference>
<comment type="caution">
    <text evidence="4">The sequence shown here is derived from an EMBL/GenBank/DDBJ whole genome shotgun (WGS) entry which is preliminary data.</text>
</comment>
<proteinExistence type="inferred from homology"/>
<name>A0AAU9IT84_9CILI</name>
<dbReference type="InterPro" id="IPR004854">
    <property type="entry name" value="Ufd1-like"/>
</dbReference>
<evidence type="ECO:0000256" key="1">
    <source>
        <dbReference type="ARBA" id="ARBA00006043"/>
    </source>
</evidence>
<dbReference type="Gene3D" id="2.40.40.50">
    <property type="entry name" value="Ubiquitin fusion degradation protein UFD1, N-terminal domain"/>
    <property type="match status" value="1"/>
</dbReference>
<accession>A0AAU9IT84</accession>
<dbReference type="InterPro" id="IPR055417">
    <property type="entry name" value="UFD1_N1"/>
</dbReference>
<dbReference type="InterPro" id="IPR042299">
    <property type="entry name" value="Ufd1-like_Nn"/>
</dbReference>
<dbReference type="GO" id="GO:0006511">
    <property type="term" value="P:ubiquitin-dependent protein catabolic process"/>
    <property type="evidence" value="ECO:0007669"/>
    <property type="project" value="InterPro"/>
</dbReference>
<evidence type="ECO:0000313" key="4">
    <source>
        <dbReference type="EMBL" id="CAG9316417.1"/>
    </source>
</evidence>
<sequence length="444" mass="51260">MTKVLHDNSLSLPSYSKYFQILQPISTHSSYIEDLEFSDKVILPKSVGFELLRLKLPIPYLFILTPQRRINSFVYCSPLEFTAEEDEIYLPNWVFQELGYKIAFKNDKKPLKAGYGINLHSLPVKRYLNRPVYTIPICSEIIVSLTKSLDAEIIKRKLSNYSILIEGKKLEIKEKNEIWTLVISRLGPSNICINRGNYQLDIIDSSIKHFEYEIDKEDSEKSSEEKYDNFPENSDPFGLPTNEGVKLPKFLYEIMRKGKKTEKRPKNENVKILRNSFGLESFTLLAKKRSKSSFHHRKGFSYHNKNNSLNEEVSVRLSSDFSADSYQPNQSIAMQNTIEEENPNESFDRKWPKNHKNITLAALLNKPAYLEISLPSVTAQNRKSNDKALALINEKKRKKTPNLSNRYATSLSLRPPTINGFEDFNPLILSSLSPVKKKSILFNY</sequence>
<dbReference type="GO" id="GO:0036503">
    <property type="term" value="P:ERAD pathway"/>
    <property type="evidence" value="ECO:0007669"/>
    <property type="project" value="TreeGrafter"/>
</dbReference>
<dbReference type="GO" id="GO:0034098">
    <property type="term" value="C:VCP-NPL4-UFD1 AAA ATPase complex"/>
    <property type="evidence" value="ECO:0007669"/>
    <property type="project" value="TreeGrafter"/>
</dbReference>
<dbReference type="EMBL" id="CAJZBQ010000015">
    <property type="protein sequence ID" value="CAG9316417.1"/>
    <property type="molecule type" value="Genomic_DNA"/>
</dbReference>
<dbReference type="Pfam" id="PF03152">
    <property type="entry name" value="UFD1_N1"/>
    <property type="match status" value="1"/>
</dbReference>
<comment type="similarity">
    <text evidence="1">Belongs to the UFD1 family.</text>
</comment>
<dbReference type="PANTHER" id="PTHR12555:SF15">
    <property type="entry name" value="FUSION DEGRADATION PROTEIN (UFD1), PUTATIVE (AFU_ORTHOLOGUE AFUA_4G04640)-RELATED"/>
    <property type="match status" value="1"/>
</dbReference>
<keyword evidence="5" id="KW-1185">Reference proteome</keyword>
<gene>
    <name evidence="4" type="ORF">BSTOLATCC_MIC15847</name>
</gene>
<dbReference type="GO" id="GO:0031593">
    <property type="term" value="F:polyubiquitin modification-dependent protein binding"/>
    <property type="evidence" value="ECO:0007669"/>
    <property type="project" value="TreeGrafter"/>
</dbReference>
<dbReference type="AlphaFoldDB" id="A0AAU9IT84"/>
<organism evidence="4 5">
    <name type="scientific">Blepharisma stoltei</name>
    <dbReference type="NCBI Taxonomy" id="1481888"/>
    <lineage>
        <taxon>Eukaryota</taxon>
        <taxon>Sar</taxon>
        <taxon>Alveolata</taxon>
        <taxon>Ciliophora</taxon>
        <taxon>Postciliodesmatophora</taxon>
        <taxon>Heterotrichea</taxon>
        <taxon>Heterotrichida</taxon>
        <taxon>Blepharismidae</taxon>
        <taxon>Blepharisma</taxon>
    </lineage>
</organism>
<feature type="domain" description="Ubiquitin fusion degradation protein UFD1 N-terminal subdomain 1" evidence="3">
    <location>
        <begin position="18"/>
        <end position="101"/>
    </location>
</feature>
<protein>
    <recommendedName>
        <fullName evidence="3">Ubiquitin fusion degradation protein UFD1 N-terminal subdomain 1 domain-containing protein</fullName>
    </recommendedName>
</protein>
<evidence type="ECO:0000259" key="3">
    <source>
        <dbReference type="Pfam" id="PF03152"/>
    </source>
</evidence>
<keyword evidence="2" id="KW-0833">Ubl conjugation pathway</keyword>
<dbReference type="PANTHER" id="PTHR12555">
    <property type="entry name" value="UBIQUITIN FUSION DEGRADATON PROTEIN 1"/>
    <property type="match status" value="1"/>
</dbReference>
<evidence type="ECO:0000256" key="2">
    <source>
        <dbReference type="ARBA" id="ARBA00022786"/>
    </source>
</evidence>
<evidence type="ECO:0000313" key="5">
    <source>
        <dbReference type="Proteomes" id="UP001162131"/>
    </source>
</evidence>